<keyword evidence="2" id="KW-1185">Reference proteome</keyword>
<protein>
    <submittedName>
        <fullName evidence="1">Uncharacterized protein</fullName>
    </submittedName>
</protein>
<reference evidence="1" key="2">
    <citation type="submission" date="2025-09" db="UniProtKB">
        <authorList>
            <consortium name="Ensembl"/>
        </authorList>
    </citation>
    <scope>IDENTIFICATION</scope>
</reference>
<dbReference type="Proteomes" id="UP000694426">
    <property type="component" value="Unplaced"/>
</dbReference>
<proteinExistence type="predicted"/>
<dbReference type="AlphaFoldDB" id="A0A8B9CCH0"/>
<evidence type="ECO:0000313" key="2">
    <source>
        <dbReference type="Proteomes" id="UP000694426"/>
    </source>
</evidence>
<sequence>MLIAKWEHSTPFCFSLCAISILVNKVEHSVAQGTIGNPSHLTVHVLYLQAYPLNFWVPVLHHPTVLRSADPVCPDRVVTNQTLLLPPSRCATSECWPHTS</sequence>
<name>A0A8B9CCH0_9AVES</name>
<dbReference type="Ensembl" id="ENSABRT00000025166.1">
    <property type="protein sequence ID" value="ENSABRP00000017800.1"/>
    <property type="gene ID" value="ENSABRG00000015388.1"/>
</dbReference>
<accession>A0A8B9CCH0</accession>
<organism evidence="1 2">
    <name type="scientific">Anser brachyrhynchus</name>
    <name type="common">Pink-footed goose</name>
    <dbReference type="NCBI Taxonomy" id="132585"/>
    <lineage>
        <taxon>Eukaryota</taxon>
        <taxon>Metazoa</taxon>
        <taxon>Chordata</taxon>
        <taxon>Craniata</taxon>
        <taxon>Vertebrata</taxon>
        <taxon>Euteleostomi</taxon>
        <taxon>Archelosauria</taxon>
        <taxon>Archosauria</taxon>
        <taxon>Dinosauria</taxon>
        <taxon>Saurischia</taxon>
        <taxon>Theropoda</taxon>
        <taxon>Coelurosauria</taxon>
        <taxon>Aves</taxon>
        <taxon>Neognathae</taxon>
        <taxon>Galloanserae</taxon>
        <taxon>Anseriformes</taxon>
        <taxon>Anatidae</taxon>
        <taxon>Anserinae</taxon>
        <taxon>Anser</taxon>
    </lineage>
</organism>
<evidence type="ECO:0000313" key="1">
    <source>
        <dbReference type="Ensembl" id="ENSABRP00000017800.1"/>
    </source>
</evidence>
<reference evidence="1" key="1">
    <citation type="submission" date="2025-08" db="UniProtKB">
        <authorList>
            <consortium name="Ensembl"/>
        </authorList>
    </citation>
    <scope>IDENTIFICATION</scope>
</reference>